<dbReference type="Pfam" id="PF01549">
    <property type="entry name" value="ShK"/>
    <property type="match status" value="1"/>
</dbReference>
<dbReference type="Gene3D" id="1.10.287.110">
    <property type="entry name" value="DnaJ domain"/>
    <property type="match status" value="1"/>
</dbReference>
<dbReference type="KEGG" id="fcy:FRACYDRAFT_251075"/>
<evidence type="ECO:0000313" key="10">
    <source>
        <dbReference type="Proteomes" id="UP000095751"/>
    </source>
</evidence>
<evidence type="ECO:0000256" key="1">
    <source>
        <dbReference type="ARBA" id="ARBA00022737"/>
    </source>
</evidence>
<dbReference type="SMART" id="SM00028">
    <property type="entry name" value="TPR"/>
    <property type="match status" value="4"/>
</dbReference>
<evidence type="ECO:0000313" key="9">
    <source>
        <dbReference type="EMBL" id="OEU07292.1"/>
    </source>
</evidence>
<keyword evidence="10" id="KW-1185">Reference proteome</keyword>
<evidence type="ECO:0000256" key="3">
    <source>
        <dbReference type="PROSITE-ProRule" id="PRU00339"/>
    </source>
</evidence>
<dbReference type="PANTHER" id="PTHR45188:SF2">
    <property type="entry name" value="DNAJ HOMOLOG SUBFAMILY C MEMBER 7"/>
    <property type="match status" value="1"/>
</dbReference>
<evidence type="ECO:0008006" key="11">
    <source>
        <dbReference type="Google" id="ProtNLM"/>
    </source>
</evidence>
<dbReference type="PANTHER" id="PTHR45188">
    <property type="entry name" value="DNAJ PROTEIN P58IPK HOMOLOG"/>
    <property type="match status" value="1"/>
</dbReference>
<reference evidence="9 10" key="1">
    <citation type="submission" date="2016-09" db="EMBL/GenBank/DDBJ databases">
        <title>Extensive genetic diversity and differential bi-allelic expression allows diatom success in the polar Southern Ocean.</title>
        <authorList>
            <consortium name="DOE Joint Genome Institute"/>
            <person name="Mock T."/>
            <person name="Otillar R.P."/>
            <person name="Strauss J."/>
            <person name="Dupont C."/>
            <person name="Frickenhaus S."/>
            <person name="Maumus F."/>
            <person name="Mcmullan M."/>
            <person name="Sanges R."/>
            <person name="Schmutz J."/>
            <person name="Toseland A."/>
            <person name="Valas R."/>
            <person name="Veluchamy A."/>
            <person name="Ward B.J."/>
            <person name="Allen A."/>
            <person name="Barry K."/>
            <person name="Falciatore A."/>
            <person name="Ferrante M."/>
            <person name="Fortunato A.E."/>
            <person name="Gloeckner G."/>
            <person name="Gruber A."/>
            <person name="Hipkin R."/>
            <person name="Janech M."/>
            <person name="Kroth P."/>
            <person name="Leese F."/>
            <person name="Lindquist E."/>
            <person name="Lyon B.R."/>
            <person name="Martin J."/>
            <person name="Mayer C."/>
            <person name="Parker M."/>
            <person name="Quesneville H."/>
            <person name="Raymond J."/>
            <person name="Uhlig C."/>
            <person name="Valentin K.U."/>
            <person name="Worden A.Z."/>
            <person name="Armbrust E.V."/>
            <person name="Bowler C."/>
            <person name="Green B."/>
            <person name="Moulton V."/>
            <person name="Van Oosterhout C."/>
            <person name="Grigoriev I."/>
        </authorList>
    </citation>
    <scope>NUCLEOTIDE SEQUENCE [LARGE SCALE GENOMIC DNA]</scope>
    <source>
        <strain evidence="9 10">CCMP1102</strain>
    </source>
</reference>
<evidence type="ECO:0000259" key="8">
    <source>
        <dbReference type="PROSITE" id="PS51670"/>
    </source>
</evidence>
<dbReference type="SUPFAM" id="SSF48452">
    <property type="entry name" value="TPR-like"/>
    <property type="match status" value="1"/>
</dbReference>
<keyword evidence="4" id="KW-0175">Coiled coil</keyword>
<dbReference type="PROSITE" id="PS51670">
    <property type="entry name" value="SHKT"/>
    <property type="match status" value="1"/>
</dbReference>
<dbReference type="PROSITE" id="PS50076">
    <property type="entry name" value="DNAJ_2"/>
    <property type="match status" value="1"/>
</dbReference>
<dbReference type="CDD" id="cd06257">
    <property type="entry name" value="DnaJ"/>
    <property type="match status" value="1"/>
</dbReference>
<feature type="compositionally biased region" description="Low complexity" evidence="5">
    <location>
        <begin position="556"/>
        <end position="566"/>
    </location>
</feature>
<evidence type="ECO:0000256" key="4">
    <source>
        <dbReference type="SAM" id="Coils"/>
    </source>
</evidence>
<feature type="region of interest" description="Disordered" evidence="5">
    <location>
        <begin position="556"/>
        <end position="587"/>
    </location>
</feature>
<gene>
    <name evidence="9" type="ORF">FRACYDRAFT_251075</name>
</gene>
<dbReference type="EMBL" id="KV784386">
    <property type="protein sequence ID" value="OEU07292.1"/>
    <property type="molecule type" value="Genomic_DNA"/>
</dbReference>
<keyword evidence="6" id="KW-0732">Signal</keyword>
<feature type="domain" description="J" evidence="7">
    <location>
        <begin position="587"/>
        <end position="652"/>
    </location>
</feature>
<dbReference type="SUPFAM" id="SSF46565">
    <property type="entry name" value="Chaperone J-domain"/>
    <property type="match status" value="1"/>
</dbReference>
<accession>A0A1E7EMW7</accession>
<dbReference type="InterPro" id="IPR019734">
    <property type="entry name" value="TPR_rpt"/>
</dbReference>
<dbReference type="Pfam" id="PF00226">
    <property type="entry name" value="DnaJ"/>
    <property type="match status" value="1"/>
</dbReference>
<dbReference type="PROSITE" id="PS50005">
    <property type="entry name" value="TPR"/>
    <property type="match status" value="1"/>
</dbReference>
<evidence type="ECO:0000256" key="5">
    <source>
        <dbReference type="SAM" id="MobiDB-lite"/>
    </source>
</evidence>
<feature type="coiled-coil region" evidence="4">
    <location>
        <begin position="217"/>
        <end position="256"/>
    </location>
</feature>
<dbReference type="InterPro" id="IPR036869">
    <property type="entry name" value="J_dom_sf"/>
</dbReference>
<proteinExistence type="predicted"/>
<keyword evidence="1" id="KW-0677">Repeat</keyword>
<feature type="signal peptide" evidence="6">
    <location>
        <begin position="1"/>
        <end position="26"/>
    </location>
</feature>
<organism evidence="9 10">
    <name type="scientific">Fragilariopsis cylindrus CCMP1102</name>
    <dbReference type="NCBI Taxonomy" id="635003"/>
    <lineage>
        <taxon>Eukaryota</taxon>
        <taxon>Sar</taxon>
        <taxon>Stramenopiles</taxon>
        <taxon>Ochrophyta</taxon>
        <taxon>Bacillariophyta</taxon>
        <taxon>Bacillariophyceae</taxon>
        <taxon>Bacillariophycidae</taxon>
        <taxon>Bacillariales</taxon>
        <taxon>Bacillariaceae</taxon>
        <taxon>Fragilariopsis</taxon>
    </lineage>
</organism>
<feature type="domain" description="ShKT" evidence="8">
    <location>
        <begin position="57"/>
        <end position="93"/>
    </location>
</feature>
<dbReference type="InterPro" id="IPR001623">
    <property type="entry name" value="DnaJ_domain"/>
</dbReference>
<dbReference type="InParanoid" id="A0A1E7EMW7"/>
<dbReference type="SMART" id="SM00271">
    <property type="entry name" value="DnaJ"/>
    <property type="match status" value="1"/>
</dbReference>
<name>A0A1E7EMW7_9STRA</name>
<feature type="chain" id="PRO_5009192032" description="TPR-like protein" evidence="6">
    <location>
        <begin position="27"/>
        <end position="653"/>
    </location>
</feature>
<dbReference type="InterPro" id="IPR003582">
    <property type="entry name" value="ShKT_dom"/>
</dbReference>
<keyword evidence="2 3" id="KW-0802">TPR repeat</keyword>
<feature type="repeat" description="TPR" evidence="3">
    <location>
        <begin position="507"/>
        <end position="540"/>
    </location>
</feature>
<dbReference type="Gene3D" id="1.25.40.10">
    <property type="entry name" value="Tetratricopeptide repeat domain"/>
    <property type="match status" value="1"/>
</dbReference>
<dbReference type="Proteomes" id="UP000095751">
    <property type="component" value="Unassembled WGS sequence"/>
</dbReference>
<protein>
    <recommendedName>
        <fullName evidence="11">TPR-like protein</fullName>
    </recommendedName>
</protein>
<evidence type="ECO:0000256" key="6">
    <source>
        <dbReference type="SAM" id="SignalP"/>
    </source>
</evidence>
<dbReference type="OrthoDB" id="10250354at2759"/>
<sequence>MTAPRHCYYPPILLLLLLVTATFTAADDDTATAETIIVASIEIELNANVNVNTANTADISDNNEKCEDWAKMGECQRNPGFMLENCAVSCDIVSRKGKAYVYDGEDVGVAAFRFAEEYSNHFDSTTNTQQKVLEVAKELQNELKVQNYTPPQELTHCGKRQCSAGKLWKRAEEMRKADMHDDAGADLIRALLKTGIETDFIERCQRSLQWAFNSIQRQREREKKEAIEEEKLEVRRKEEQAAMESALERKKEYDADLVKFGIQLQESVAECAANGGSATVGADGTVETETDVEVEVEELILNVKRSFVADGPQGGNWDEVIELMKKLRPSDKTVDIFLIEARCHEMKGNHKLALSAAGRLISKAASYTSWKNDEPRMIAATLGANAAMQLGLSDNALSFYQTVLKFDPEQERARKQYRGLKKVVKLMDKAEEQIKKGYNRAASVIVDDCLSAMRGLDVDSPLFRSKIQLKQCTILSGMGRYEEALGNCDTAIEQREGSDTVSGTSLKEAYLIRGEALMLDMDYDEAVQDFRAAFDLVPDDDKTGEKRELQYKLQQTKQQQDQWNGGQRDHRFNEHTGYPEGRPPQRDHAKILQLPIDLDDRGKDIKCAWLKKQFKVLVRKFHPDKYKGNKKRAARKFKEVKEAKEILSKAWEC</sequence>
<dbReference type="InterPro" id="IPR011990">
    <property type="entry name" value="TPR-like_helical_dom_sf"/>
</dbReference>
<evidence type="ECO:0000256" key="2">
    <source>
        <dbReference type="ARBA" id="ARBA00022803"/>
    </source>
</evidence>
<dbReference type="AlphaFoldDB" id="A0A1E7EMW7"/>
<evidence type="ECO:0000259" key="7">
    <source>
        <dbReference type="PROSITE" id="PS50076"/>
    </source>
</evidence>